<dbReference type="PANTHER" id="PTHR30075:SF2">
    <property type="entry name" value="GLYCINE--TRNA LIGASE, CHLOROPLASTIC_MITOCHONDRIAL 2"/>
    <property type="match status" value="1"/>
</dbReference>
<dbReference type="GO" id="GO:0005524">
    <property type="term" value="F:ATP binding"/>
    <property type="evidence" value="ECO:0007669"/>
    <property type="project" value="UniProtKB-UniRule"/>
</dbReference>
<evidence type="ECO:0000256" key="3">
    <source>
        <dbReference type="ARBA" id="ARBA00022598"/>
    </source>
</evidence>
<dbReference type="EC" id="6.1.1.14" evidence="9"/>
<protein>
    <recommendedName>
        <fullName evidence="9">Glycine--tRNA ligase beta subunit</fullName>
        <ecNumber evidence="9">6.1.1.14</ecNumber>
    </recommendedName>
    <alternativeName>
        <fullName evidence="9">Glycyl-tRNA synthetase beta subunit</fullName>
        <shortName evidence="9">GlyRS</shortName>
    </alternativeName>
</protein>
<accession>A0A840VV91</accession>
<dbReference type="GO" id="GO:0006426">
    <property type="term" value="P:glycyl-tRNA aminoacylation"/>
    <property type="evidence" value="ECO:0007669"/>
    <property type="project" value="UniProtKB-UniRule"/>
</dbReference>
<dbReference type="PROSITE" id="PS50861">
    <property type="entry name" value="AA_TRNA_LIGASE_II_GLYAB"/>
    <property type="match status" value="1"/>
</dbReference>
<comment type="subunit">
    <text evidence="2 9">Tetramer of two alpha and two beta subunits.</text>
</comment>
<evidence type="ECO:0000256" key="2">
    <source>
        <dbReference type="ARBA" id="ARBA00011209"/>
    </source>
</evidence>
<dbReference type="SUPFAM" id="SSF109604">
    <property type="entry name" value="HD-domain/PDEase-like"/>
    <property type="match status" value="1"/>
</dbReference>
<comment type="catalytic activity">
    <reaction evidence="8 9">
        <text>tRNA(Gly) + glycine + ATP = glycyl-tRNA(Gly) + AMP + diphosphate</text>
        <dbReference type="Rhea" id="RHEA:16013"/>
        <dbReference type="Rhea" id="RHEA-COMP:9664"/>
        <dbReference type="Rhea" id="RHEA-COMP:9683"/>
        <dbReference type="ChEBI" id="CHEBI:30616"/>
        <dbReference type="ChEBI" id="CHEBI:33019"/>
        <dbReference type="ChEBI" id="CHEBI:57305"/>
        <dbReference type="ChEBI" id="CHEBI:78442"/>
        <dbReference type="ChEBI" id="CHEBI:78522"/>
        <dbReference type="ChEBI" id="CHEBI:456215"/>
        <dbReference type="EC" id="6.1.1.14"/>
    </reaction>
</comment>
<evidence type="ECO:0000256" key="1">
    <source>
        <dbReference type="ARBA" id="ARBA00008226"/>
    </source>
</evidence>
<evidence type="ECO:0000256" key="5">
    <source>
        <dbReference type="ARBA" id="ARBA00022840"/>
    </source>
</evidence>
<dbReference type="RefSeq" id="WP_183267099.1">
    <property type="nucleotide sequence ID" value="NZ_JACHFJ010000012.1"/>
</dbReference>
<evidence type="ECO:0000256" key="9">
    <source>
        <dbReference type="HAMAP-Rule" id="MF_00255"/>
    </source>
</evidence>
<evidence type="ECO:0000256" key="8">
    <source>
        <dbReference type="ARBA" id="ARBA00047937"/>
    </source>
</evidence>
<dbReference type="InterPro" id="IPR015944">
    <property type="entry name" value="Gly-tRNA-synth_bsu"/>
</dbReference>
<evidence type="ECO:0000313" key="10">
    <source>
        <dbReference type="EMBL" id="MBB5374082.1"/>
    </source>
</evidence>
<comment type="caution">
    <text evidence="10">The sequence shown here is derived from an EMBL/GenBank/DDBJ whole genome shotgun (WGS) entry which is preliminary data.</text>
</comment>
<keyword evidence="3 9" id="KW-0436">Ligase</keyword>
<evidence type="ECO:0000256" key="6">
    <source>
        <dbReference type="ARBA" id="ARBA00022917"/>
    </source>
</evidence>
<reference evidence="10 11" key="1">
    <citation type="submission" date="2020-08" db="EMBL/GenBank/DDBJ databases">
        <title>Genomic Encyclopedia of Type Strains, Phase IV (KMG-IV): sequencing the most valuable type-strain genomes for metagenomic binning, comparative biology and taxonomic classification.</title>
        <authorList>
            <person name="Goeker M."/>
        </authorList>
    </citation>
    <scope>NUCLEOTIDE SEQUENCE [LARGE SCALE GENOMIC DNA]</scope>
    <source>
        <strain evidence="10 11">DSM 27026</strain>
    </source>
</reference>
<sequence length="667" mass="71810">MAEFFIELFSEEIPARMQAGASGHLEAICTQALQKLGVKVEQTYYGPRRIALKADVAAEVPASTISERGPRASAPEQALAGFLRKHGAEKADLTQEGDFWVLNKQNPSQPAKDFIAAVLPEALAKLPWPKSMRWGTAGEFTWVRPLRRVVCLLDGEVIPFTLGPVTAGNETEGHRVLGPGAVAVSSAAVWEETLRERRVIAAQGERKAKIAAGMAEKAAALNLTVAPDEALLDEVTGLVEWPVPLIGKIDDAFMGLPHEVRELSMKINQKYFALRDASGKPAPYFAFAANLEAEDGGAAIVAGNERVLRARLSDARHFWELDLKTPLDQLLPKLEKITFHAKIGTQRARADRIAALAGDIAGLLGGTPEQVGQAAEAGLLAKADLVTGMVGEFPELQGIMGGYYAARTRGAAVGGAISTHYQPKGPSDDVPTGVVAVSVALADKLDTLREFFRIGEKPTGSGDPYALRRCALGVIRIVLENGLRLGLKALIGGDEELFGFIVERLRVKLRGEGKRFDVLDAVLAAGADDDLVRLMKRVDALGEMLATEDGKSLHAAYKRAANILRIEDAKDGPHEGLKVEGELPLPEENAFRDRLDAVQSEAAGLLAAEDFTAAMQALASLRGVVDAFFEKVTVNAELPELRLNRLRLLARFRGTVNQIADFSRVEG</sequence>
<keyword evidence="6 9" id="KW-0648">Protein biosynthesis</keyword>
<dbReference type="Pfam" id="PF02092">
    <property type="entry name" value="tRNA_synt_2f"/>
    <property type="match status" value="1"/>
</dbReference>
<evidence type="ECO:0000313" key="11">
    <source>
        <dbReference type="Proteomes" id="UP000553706"/>
    </source>
</evidence>
<proteinExistence type="inferred from homology"/>
<dbReference type="PANTHER" id="PTHR30075">
    <property type="entry name" value="GLYCYL-TRNA SYNTHETASE"/>
    <property type="match status" value="1"/>
</dbReference>
<comment type="similarity">
    <text evidence="1 9">Belongs to the class-II aminoacyl-tRNA synthetase family.</text>
</comment>
<dbReference type="InterPro" id="IPR006194">
    <property type="entry name" value="Gly-tRNA-synth_heterodimer"/>
</dbReference>
<dbReference type="Proteomes" id="UP000553706">
    <property type="component" value="Unassembled WGS sequence"/>
</dbReference>
<dbReference type="GO" id="GO:0004820">
    <property type="term" value="F:glycine-tRNA ligase activity"/>
    <property type="evidence" value="ECO:0007669"/>
    <property type="project" value="UniProtKB-UniRule"/>
</dbReference>
<keyword evidence="11" id="KW-1185">Reference proteome</keyword>
<name>A0A840VV91_9PROT</name>
<evidence type="ECO:0000256" key="4">
    <source>
        <dbReference type="ARBA" id="ARBA00022741"/>
    </source>
</evidence>
<dbReference type="NCBIfam" id="TIGR00211">
    <property type="entry name" value="glyS"/>
    <property type="match status" value="1"/>
</dbReference>
<dbReference type="HAMAP" id="MF_00255">
    <property type="entry name" value="Gly_tRNA_synth_beta"/>
    <property type="match status" value="1"/>
</dbReference>
<gene>
    <name evidence="9" type="primary">glyS</name>
    <name evidence="10" type="ORF">HNP71_002352</name>
</gene>
<dbReference type="AlphaFoldDB" id="A0A840VV91"/>
<organism evidence="10 11">
    <name type="scientific">Acidocella aromatica</name>
    <dbReference type="NCBI Taxonomy" id="1303579"/>
    <lineage>
        <taxon>Bacteria</taxon>
        <taxon>Pseudomonadati</taxon>
        <taxon>Pseudomonadota</taxon>
        <taxon>Alphaproteobacteria</taxon>
        <taxon>Acetobacterales</taxon>
        <taxon>Acidocellaceae</taxon>
        <taxon>Acidocella</taxon>
    </lineage>
</organism>
<evidence type="ECO:0000256" key="7">
    <source>
        <dbReference type="ARBA" id="ARBA00023146"/>
    </source>
</evidence>
<keyword evidence="5 9" id="KW-0067">ATP-binding</keyword>
<comment type="subcellular location">
    <subcellularLocation>
        <location evidence="9">Cytoplasm</location>
    </subcellularLocation>
</comment>
<dbReference type="EMBL" id="JACHFJ010000012">
    <property type="protein sequence ID" value="MBB5374082.1"/>
    <property type="molecule type" value="Genomic_DNA"/>
</dbReference>
<keyword evidence="4 9" id="KW-0547">Nucleotide-binding</keyword>
<keyword evidence="7 9" id="KW-0030">Aminoacyl-tRNA synthetase</keyword>
<dbReference type="PRINTS" id="PR01045">
    <property type="entry name" value="TRNASYNTHGB"/>
</dbReference>
<keyword evidence="9" id="KW-0963">Cytoplasm</keyword>
<dbReference type="GO" id="GO:0005829">
    <property type="term" value="C:cytosol"/>
    <property type="evidence" value="ECO:0007669"/>
    <property type="project" value="TreeGrafter"/>
</dbReference>